<dbReference type="Gramene" id="Bo1g002680.1">
    <property type="protein sequence ID" value="Bo1g002680.1"/>
    <property type="gene ID" value="Bo1g002680"/>
</dbReference>
<name>A0A0D3A0Z1_BRAOL</name>
<organism evidence="2 3">
    <name type="scientific">Brassica oleracea var. oleracea</name>
    <dbReference type="NCBI Taxonomy" id="109376"/>
    <lineage>
        <taxon>Eukaryota</taxon>
        <taxon>Viridiplantae</taxon>
        <taxon>Streptophyta</taxon>
        <taxon>Embryophyta</taxon>
        <taxon>Tracheophyta</taxon>
        <taxon>Spermatophyta</taxon>
        <taxon>Magnoliopsida</taxon>
        <taxon>eudicotyledons</taxon>
        <taxon>Gunneridae</taxon>
        <taxon>Pentapetalae</taxon>
        <taxon>rosids</taxon>
        <taxon>malvids</taxon>
        <taxon>Brassicales</taxon>
        <taxon>Brassicaceae</taxon>
        <taxon>Brassiceae</taxon>
        <taxon>Brassica</taxon>
    </lineage>
</organism>
<dbReference type="OMA" id="MYMVWLV"/>
<protein>
    <submittedName>
        <fullName evidence="2">Uncharacterized protein</fullName>
    </submittedName>
</protein>
<reference evidence="2 3" key="1">
    <citation type="journal article" date="2014" name="Genome Biol.">
        <title>Transcriptome and methylome profiling reveals relics of genome dominance in the mesopolyploid Brassica oleracea.</title>
        <authorList>
            <person name="Parkin I.A."/>
            <person name="Koh C."/>
            <person name="Tang H."/>
            <person name="Robinson S.J."/>
            <person name="Kagale S."/>
            <person name="Clarke W.E."/>
            <person name="Town C.D."/>
            <person name="Nixon J."/>
            <person name="Krishnakumar V."/>
            <person name="Bidwell S.L."/>
            <person name="Denoeud F."/>
            <person name="Belcram H."/>
            <person name="Links M.G."/>
            <person name="Just J."/>
            <person name="Clarke C."/>
            <person name="Bender T."/>
            <person name="Huebert T."/>
            <person name="Mason A.S."/>
            <person name="Pires J.C."/>
            <person name="Barker G."/>
            <person name="Moore J."/>
            <person name="Walley P.G."/>
            <person name="Manoli S."/>
            <person name="Batley J."/>
            <person name="Edwards D."/>
            <person name="Nelson M.N."/>
            <person name="Wang X."/>
            <person name="Paterson A.H."/>
            <person name="King G."/>
            <person name="Bancroft I."/>
            <person name="Chalhoub B."/>
            <person name="Sharpe A.G."/>
        </authorList>
    </citation>
    <scope>NUCLEOTIDE SEQUENCE</scope>
    <source>
        <strain evidence="2 3">cv. TO1000</strain>
    </source>
</reference>
<keyword evidence="3" id="KW-1185">Reference proteome</keyword>
<evidence type="ECO:0000256" key="1">
    <source>
        <dbReference type="SAM" id="SignalP"/>
    </source>
</evidence>
<evidence type="ECO:0000313" key="3">
    <source>
        <dbReference type="Proteomes" id="UP000032141"/>
    </source>
</evidence>
<feature type="signal peptide" evidence="1">
    <location>
        <begin position="1"/>
        <end position="23"/>
    </location>
</feature>
<dbReference type="Proteomes" id="UP000032141">
    <property type="component" value="Chromosome C1"/>
</dbReference>
<reference evidence="2" key="2">
    <citation type="submission" date="2015-03" db="UniProtKB">
        <authorList>
            <consortium name="EnsemblPlants"/>
        </authorList>
    </citation>
    <scope>IDENTIFICATION</scope>
</reference>
<proteinExistence type="predicted"/>
<sequence length="79" mass="8722">MYTAWLVTLVLLLFSASSDTVLARLPCDSSKTIGGVWNKKLNREMKTEVGGVWNKKLNREMKTKVEGSSSRPAGQGRGH</sequence>
<evidence type="ECO:0000313" key="2">
    <source>
        <dbReference type="EnsemblPlants" id="Bo1g002680.1"/>
    </source>
</evidence>
<dbReference type="AlphaFoldDB" id="A0A0D3A0Z1"/>
<keyword evidence="1" id="KW-0732">Signal</keyword>
<dbReference type="EnsemblPlants" id="Bo1g002680.1">
    <property type="protein sequence ID" value="Bo1g002680.1"/>
    <property type="gene ID" value="Bo1g002680"/>
</dbReference>
<feature type="chain" id="PRO_5002257248" evidence="1">
    <location>
        <begin position="24"/>
        <end position="79"/>
    </location>
</feature>
<dbReference type="HOGENOM" id="CLU_2609346_0_0_1"/>
<accession>A0A0D3A0Z1</accession>